<evidence type="ECO:0000313" key="1">
    <source>
        <dbReference type="EMBL" id="KAH7036321.1"/>
    </source>
</evidence>
<accession>A0ABQ8FYE0</accession>
<proteinExistence type="predicted"/>
<gene>
    <name evidence="1" type="ORF">B0J12DRAFT_270841</name>
</gene>
<reference evidence="1 2" key="1">
    <citation type="journal article" date="2021" name="Nat. Commun.">
        <title>Genetic determinants of endophytism in the Arabidopsis root mycobiome.</title>
        <authorList>
            <person name="Mesny F."/>
            <person name="Miyauchi S."/>
            <person name="Thiergart T."/>
            <person name="Pickel B."/>
            <person name="Atanasova L."/>
            <person name="Karlsson M."/>
            <person name="Huettel B."/>
            <person name="Barry K.W."/>
            <person name="Haridas S."/>
            <person name="Chen C."/>
            <person name="Bauer D."/>
            <person name="Andreopoulos W."/>
            <person name="Pangilinan J."/>
            <person name="LaButti K."/>
            <person name="Riley R."/>
            <person name="Lipzen A."/>
            <person name="Clum A."/>
            <person name="Drula E."/>
            <person name="Henrissat B."/>
            <person name="Kohler A."/>
            <person name="Grigoriev I.V."/>
            <person name="Martin F.M."/>
            <person name="Hacquard S."/>
        </authorList>
    </citation>
    <scope>NUCLEOTIDE SEQUENCE [LARGE SCALE GENOMIC DNA]</scope>
    <source>
        <strain evidence="1 2">MPI-SDFR-AT-0080</strain>
    </source>
</reference>
<name>A0ABQ8FYE0_9PEZI</name>
<dbReference type="EMBL" id="JAGTJR010000036">
    <property type="protein sequence ID" value="KAH7036321.1"/>
    <property type="molecule type" value="Genomic_DNA"/>
</dbReference>
<sequence>MHGAHSVERQLRRRAEEAERQESFCLRGQPEVWASESCANFSLKTWLVVACWLEQRYASCLLVLPHFLFLDLCAVSIPAHTANGQRFATPHFCDRKSACSRKQYQIRQVCANRGVIPLYLRICAFICTEGIRRAAAERVSRYFAQYHRLYSVVMMIIDEVQISLAFRRESS</sequence>
<keyword evidence="2" id="KW-1185">Reference proteome</keyword>
<organism evidence="1 2">
    <name type="scientific">Macrophomina phaseolina</name>
    <dbReference type="NCBI Taxonomy" id="35725"/>
    <lineage>
        <taxon>Eukaryota</taxon>
        <taxon>Fungi</taxon>
        <taxon>Dikarya</taxon>
        <taxon>Ascomycota</taxon>
        <taxon>Pezizomycotina</taxon>
        <taxon>Dothideomycetes</taxon>
        <taxon>Dothideomycetes incertae sedis</taxon>
        <taxon>Botryosphaeriales</taxon>
        <taxon>Botryosphaeriaceae</taxon>
        <taxon>Macrophomina</taxon>
    </lineage>
</organism>
<protein>
    <submittedName>
        <fullName evidence="1">Uncharacterized protein</fullName>
    </submittedName>
</protein>
<comment type="caution">
    <text evidence="1">The sequence shown here is derived from an EMBL/GenBank/DDBJ whole genome shotgun (WGS) entry which is preliminary data.</text>
</comment>
<evidence type="ECO:0000313" key="2">
    <source>
        <dbReference type="Proteomes" id="UP000774617"/>
    </source>
</evidence>
<dbReference type="Proteomes" id="UP000774617">
    <property type="component" value="Unassembled WGS sequence"/>
</dbReference>